<evidence type="ECO:0000313" key="5">
    <source>
        <dbReference type="Proteomes" id="UP000267841"/>
    </source>
</evidence>
<accession>A0A497XLZ0</accession>
<dbReference type="InterPro" id="IPR045039">
    <property type="entry name" value="NSI-like"/>
</dbReference>
<dbReference type="GO" id="GO:0008080">
    <property type="term" value="F:N-acetyltransferase activity"/>
    <property type="evidence" value="ECO:0007669"/>
    <property type="project" value="InterPro"/>
</dbReference>
<dbReference type="RefSeq" id="WP_121013107.1">
    <property type="nucleotide sequence ID" value="NZ_RCCJ01000001.1"/>
</dbReference>
<evidence type="ECO:0000313" key="4">
    <source>
        <dbReference type="EMBL" id="RLJ69855.1"/>
    </source>
</evidence>
<dbReference type="NCBIfam" id="NF005840">
    <property type="entry name" value="PRK07757.1"/>
    <property type="match status" value="1"/>
</dbReference>
<evidence type="ECO:0000259" key="3">
    <source>
        <dbReference type="PROSITE" id="PS51186"/>
    </source>
</evidence>
<dbReference type="AlphaFoldDB" id="A0A497XLZ0"/>
<dbReference type="PROSITE" id="PS51186">
    <property type="entry name" value="GNAT"/>
    <property type="match status" value="1"/>
</dbReference>
<keyword evidence="5" id="KW-1185">Reference proteome</keyword>
<proteinExistence type="predicted"/>
<keyword evidence="1" id="KW-0808">Transferase</keyword>
<protein>
    <submittedName>
        <fullName evidence="4">N-acetylglutamate synthase</fullName>
    </submittedName>
</protein>
<dbReference type="OrthoDB" id="9793138at2"/>
<dbReference type="Pfam" id="PF00583">
    <property type="entry name" value="Acetyltransf_1"/>
    <property type="match status" value="1"/>
</dbReference>
<dbReference type="Gene3D" id="3.40.630.30">
    <property type="match status" value="1"/>
</dbReference>
<dbReference type="InterPro" id="IPR000182">
    <property type="entry name" value="GNAT_dom"/>
</dbReference>
<dbReference type="InterPro" id="IPR016181">
    <property type="entry name" value="Acyl_CoA_acyltransferase"/>
</dbReference>
<gene>
    <name evidence="4" type="ORF">BCF55_0112</name>
</gene>
<dbReference type="PANTHER" id="PTHR43626:SF4">
    <property type="entry name" value="GCN5-RELATED N-ACETYLTRANSFERASE 2, CHLOROPLASTIC"/>
    <property type="match status" value="1"/>
</dbReference>
<evidence type="ECO:0000256" key="1">
    <source>
        <dbReference type="ARBA" id="ARBA00022679"/>
    </source>
</evidence>
<evidence type="ECO:0000256" key="2">
    <source>
        <dbReference type="ARBA" id="ARBA00023315"/>
    </source>
</evidence>
<dbReference type="EMBL" id="RCCJ01000001">
    <property type="protein sequence ID" value="RLJ69855.1"/>
    <property type="molecule type" value="Genomic_DNA"/>
</dbReference>
<dbReference type="PANTHER" id="PTHR43626">
    <property type="entry name" value="ACYL-COA N-ACYLTRANSFERASE"/>
    <property type="match status" value="1"/>
</dbReference>
<dbReference type="CDD" id="cd04301">
    <property type="entry name" value="NAT_SF"/>
    <property type="match status" value="1"/>
</dbReference>
<dbReference type="Proteomes" id="UP000267841">
    <property type="component" value="Unassembled WGS sequence"/>
</dbReference>
<name>A0A497XLZ0_9AQUI</name>
<dbReference type="GO" id="GO:0005737">
    <property type="term" value="C:cytoplasm"/>
    <property type="evidence" value="ECO:0007669"/>
    <property type="project" value="TreeGrafter"/>
</dbReference>
<dbReference type="SUPFAM" id="SSF55729">
    <property type="entry name" value="Acyl-CoA N-acyltransferases (Nat)"/>
    <property type="match status" value="1"/>
</dbReference>
<reference evidence="4 5" key="1">
    <citation type="submission" date="2018-10" db="EMBL/GenBank/DDBJ databases">
        <title>Genomic Encyclopedia of Archaeal and Bacterial Type Strains, Phase II (KMG-II): from individual species to whole genera.</title>
        <authorList>
            <person name="Goeker M."/>
        </authorList>
    </citation>
    <scope>NUCLEOTIDE SEQUENCE [LARGE SCALE GENOMIC DNA]</scope>
    <source>
        <strain evidence="4 5">DSM 16510</strain>
    </source>
</reference>
<sequence>MVRKARLSDAQAIHSLVNEYALQGVLLPRSLSSIYEHIRDFWVYEEGGEVLGCCALQIVWADLAEIRSFAVRKDRKGLGIGKALISSCIEEAKSLGIKKVFSLTYAKDYFERFGFRVVDKSTLPHKVWGDCINCVKFPNCDEIAVILELDGNAAGVLEGSLQIHRW</sequence>
<feature type="domain" description="N-acetyltransferase" evidence="3">
    <location>
        <begin position="1"/>
        <end position="152"/>
    </location>
</feature>
<keyword evidence="2" id="KW-0012">Acyltransferase</keyword>
<organism evidence="4 5">
    <name type="scientific">Hydrogenivirga caldilitoris</name>
    <dbReference type="NCBI Taxonomy" id="246264"/>
    <lineage>
        <taxon>Bacteria</taxon>
        <taxon>Pseudomonadati</taxon>
        <taxon>Aquificota</taxon>
        <taxon>Aquificia</taxon>
        <taxon>Aquificales</taxon>
        <taxon>Aquificaceae</taxon>
        <taxon>Hydrogenivirga</taxon>
    </lineage>
</organism>
<comment type="caution">
    <text evidence="4">The sequence shown here is derived from an EMBL/GenBank/DDBJ whole genome shotgun (WGS) entry which is preliminary data.</text>
</comment>